<reference evidence="3" key="1">
    <citation type="submission" date="2021-12" db="EMBL/GenBank/DDBJ databases">
        <authorList>
            <person name="Martin H S."/>
        </authorList>
    </citation>
    <scope>NUCLEOTIDE SEQUENCE</scope>
</reference>
<feature type="region of interest" description="Disordered" evidence="1">
    <location>
        <begin position="1473"/>
        <end position="1494"/>
    </location>
</feature>
<feature type="chain" id="PRO_5035433548" evidence="2">
    <location>
        <begin position="17"/>
        <end position="1617"/>
    </location>
</feature>
<feature type="compositionally biased region" description="Basic and acidic residues" evidence="1">
    <location>
        <begin position="1404"/>
        <end position="1416"/>
    </location>
</feature>
<dbReference type="OrthoDB" id="7383028at2759"/>
<dbReference type="Proteomes" id="UP000838878">
    <property type="component" value="Chromosome 14"/>
</dbReference>
<name>A0A8J9UGQ0_9NEOP</name>
<dbReference type="EMBL" id="OV170234">
    <property type="protein sequence ID" value="CAH0720021.1"/>
    <property type="molecule type" value="Genomic_DNA"/>
</dbReference>
<feature type="region of interest" description="Disordered" evidence="1">
    <location>
        <begin position="627"/>
        <end position="646"/>
    </location>
</feature>
<feature type="compositionally biased region" description="Polar residues" evidence="1">
    <location>
        <begin position="627"/>
        <end position="642"/>
    </location>
</feature>
<organism evidence="3 4">
    <name type="scientific">Brenthis ino</name>
    <name type="common">lesser marbled fritillary</name>
    <dbReference type="NCBI Taxonomy" id="405034"/>
    <lineage>
        <taxon>Eukaryota</taxon>
        <taxon>Metazoa</taxon>
        <taxon>Ecdysozoa</taxon>
        <taxon>Arthropoda</taxon>
        <taxon>Hexapoda</taxon>
        <taxon>Insecta</taxon>
        <taxon>Pterygota</taxon>
        <taxon>Neoptera</taxon>
        <taxon>Endopterygota</taxon>
        <taxon>Lepidoptera</taxon>
        <taxon>Glossata</taxon>
        <taxon>Ditrysia</taxon>
        <taxon>Papilionoidea</taxon>
        <taxon>Nymphalidae</taxon>
        <taxon>Heliconiinae</taxon>
        <taxon>Argynnini</taxon>
        <taxon>Brenthis</taxon>
    </lineage>
</organism>
<feature type="region of interest" description="Disordered" evidence="1">
    <location>
        <begin position="24"/>
        <end position="50"/>
    </location>
</feature>
<evidence type="ECO:0000256" key="1">
    <source>
        <dbReference type="SAM" id="MobiDB-lite"/>
    </source>
</evidence>
<evidence type="ECO:0000256" key="2">
    <source>
        <dbReference type="SAM" id="SignalP"/>
    </source>
</evidence>
<feature type="non-terminal residue" evidence="3">
    <location>
        <position position="1617"/>
    </location>
</feature>
<keyword evidence="4" id="KW-1185">Reference proteome</keyword>
<feature type="region of interest" description="Disordered" evidence="1">
    <location>
        <begin position="1388"/>
        <end position="1425"/>
    </location>
</feature>
<feature type="compositionally biased region" description="Polar residues" evidence="1">
    <location>
        <begin position="1473"/>
        <end position="1489"/>
    </location>
</feature>
<accession>A0A8J9UGQ0</accession>
<sequence length="1617" mass="183311">MRLLILTVSFWALASAKPETYKEKEDFQFSRSSSDDGSKSGYYGAQRGNMGGNYEKAHNMDSLAQHQMSTLVRQVDGELGEAANTRTGSVFTSGNSRGIYGSGNYDLSNLKGRNFVEGTSYDDLYASSLLAQNTRNHASVYSANNNARYSTSQLQASGVSDGYQSGRHTSQYAQADNQQAESQYRGSNSYEYGNQGASQYKYYTHGGSQAINEYDQSNAHLQSGSNYNANVRPKLVSATPVRVYVRPGTTVTIPVAAQTYDASQSYSTQDRSVVNTDADALFLNNAKINIIKPLSAPKHYESSYSYHKEWEKHDTKPVTIIPTENPFPENSELHEDAQTYAEAGRQYQSEADSINILNSNLNKAQSSNLNSAYSSGYSSNTNSVASNRLRYLSQTQNLAAVDAASNVYNVDTQSSGASSKLNSNLNVLDLNSKPKSYQSSYSYHKAWERRGDPYVIKPVGSDLSTIPIVPTKNPFLDNSELYEDSQLSEATGQQHQSEVDSANVLTSNIKSAQSSILNSAYSSGYSGNVKSATTNRLRSQMQNSATVGTASNAYKVDSQSTGALSNLNSNLNVLDLNSKPKSYQSSYSYHKSWERRGDPYVIKPAGSDLGTQSQRLIADSSNQGVHSYSQYGSQYNQHSYSQDDCVEGRKKRSYSIDSYLLPTVPNSQDKLDQQSIYGWDNLGQQSERLGLQDLPSLSQYTQNNEELGQQIQNPWGSIEGQETQNSWGDLGSFNQHQSQIGRLEDLGQQTQNTWDHFENLGQQTQNGDEKLDLSQQTQNTWNNLENFSQQLQKQEEKLDDQQSFAHLDQFRQQTQNDNGKLEDLGQQTQNTWDHLDNMGQQIQVGKLEDLGQQTQNTLDHLDNMDQQIQAEKLEDLGQQTQNTWDHLDNMGQQILAGKLEDLGQQTQNTWDHLDNMGQQIQAEKLEDLGQQTQSTWDHLDNIDGQQIQAEKLEDLGQQTQSTWDHLDNIDGQQIQTGKLEDLGQQTQNTWDHLDNMGQQIQAEKLEDLGQQTQNTWDHLDNMGQQIQAEKLEDLGQQTQSTWDHLDNIDGQQIQTGKLEDLGQQIQTDKLEDLGQQTQNTWDHLDNIGGQRIQTGKVEDLGQQIQTGKLEDLGQQTQNTWDHLDNMGQQIQTGKLEDLGQQIQNTWNKFENLGQQTQSDNEQTEDMGQQTQSTWDNLGYFGQQLQNQKEKIENIGQQNVESLQQPGQQTQNTWDDLENLGQHSQTQWNKENQQTQDQWSNLESIGQQTQNQWDKIESLIPQSQGKFDDQQTQNAWNKVEVIPQETRILEEQKQNELENFAHENLNIATQEYLNFWNSMNIHEQTQNNFNQENIQASNEQLFHQQNFDSWPHSSQKLIPNSDISLWQQTTNGKESTLWDAVDKIIKESEKKEKNDDSIATSNNEMEDKNIRPTDIGRGDIGPEDIPTVSLENKDKINEHSHSIPKVSTDNNIQNKQENPIILDVIGLEKQDFITSSASKPKQQSSNQYKTKNYEDAQIPENIEHEDNLKNIETILKMQNNDVQYNNDFFKHNQELSNFEQQNINEKIDQVNIEVTTKWSHEYHQKSRSQTFENIEMKTNVKNEVLQPVEITTVKPGFWKSVWDKTASAKDKIVSWFKN</sequence>
<feature type="compositionally biased region" description="Basic and acidic residues" evidence="1">
    <location>
        <begin position="24"/>
        <end position="38"/>
    </location>
</feature>
<feature type="signal peptide" evidence="2">
    <location>
        <begin position="1"/>
        <end position="16"/>
    </location>
</feature>
<evidence type="ECO:0000313" key="4">
    <source>
        <dbReference type="Proteomes" id="UP000838878"/>
    </source>
</evidence>
<gene>
    <name evidence="3" type="ORF">BINO364_LOCUS6294</name>
</gene>
<evidence type="ECO:0000313" key="3">
    <source>
        <dbReference type="EMBL" id="CAH0720021.1"/>
    </source>
</evidence>
<proteinExistence type="predicted"/>
<keyword evidence="2" id="KW-0732">Signal</keyword>
<feature type="region of interest" description="Disordered" evidence="1">
    <location>
        <begin position="155"/>
        <end position="191"/>
    </location>
</feature>
<protein>
    <submittedName>
        <fullName evidence="3">Uncharacterized protein</fullName>
    </submittedName>
</protein>